<organism evidence="6 7">
    <name type="scientific">Dichelobacter nodosus (strain VCS1703A)</name>
    <dbReference type="NCBI Taxonomy" id="246195"/>
    <lineage>
        <taxon>Bacteria</taxon>
        <taxon>Pseudomonadati</taxon>
        <taxon>Pseudomonadota</taxon>
        <taxon>Gammaproteobacteria</taxon>
        <taxon>Cardiobacteriales</taxon>
        <taxon>Cardiobacteriaceae</taxon>
        <taxon>Dichelobacter</taxon>
    </lineage>
</organism>
<dbReference type="OrthoDB" id="9797176at2"/>
<evidence type="ECO:0000256" key="4">
    <source>
        <dbReference type="PIRNR" id="PIRNR016821"/>
    </source>
</evidence>
<proteinExistence type="inferred from homology"/>
<dbReference type="AlphaFoldDB" id="A5EY77"/>
<dbReference type="STRING" id="246195.DNO_0912"/>
<sequence>MKSIKLQQNNDCQRETVRLDQWLWAARFFKTRPVAVQNIKNGRVLVNGQRAKPARTISVGDTLTIQKTPELCFEVNVLALENKRLGAKLATALYQETEASIHNRQELALRQQLAKSLVQFPTRRPDKRERRALRSLRYQ</sequence>
<keyword evidence="6" id="KW-0346">Stress response</keyword>
<dbReference type="SUPFAM" id="SSF55174">
    <property type="entry name" value="Alpha-L RNA-binding motif"/>
    <property type="match status" value="1"/>
</dbReference>
<dbReference type="SMART" id="SM00363">
    <property type="entry name" value="S4"/>
    <property type="match status" value="1"/>
</dbReference>
<comment type="similarity">
    <text evidence="1 4">Belongs to the HSP15 family.</text>
</comment>
<dbReference type="CDD" id="cd00165">
    <property type="entry name" value="S4"/>
    <property type="match status" value="1"/>
</dbReference>
<protein>
    <recommendedName>
        <fullName evidence="4">Heat shock protein 15</fullName>
    </recommendedName>
</protein>
<dbReference type="PIRSF" id="PIRSF016821">
    <property type="entry name" value="HSP15"/>
    <property type="match status" value="1"/>
</dbReference>
<evidence type="ECO:0000313" key="6">
    <source>
        <dbReference type="EMBL" id="ABQ14014.1"/>
    </source>
</evidence>
<dbReference type="GO" id="GO:0034605">
    <property type="term" value="P:cellular response to heat"/>
    <property type="evidence" value="ECO:0007669"/>
    <property type="project" value="InterPro"/>
</dbReference>
<gene>
    <name evidence="6" type="primary">hslR</name>
    <name evidence="6" type="ordered locus">DNO_0912</name>
</gene>
<accession>A5EY77</accession>
<keyword evidence="2 4" id="KW-0694">RNA-binding</keyword>
<evidence type="ECO:0000313" key="7">
    <source>
        <dbReference type="Proteomes" id="UP000000248"/>
    </source>
</evidence>
<evidence type="ECO:0000259" key="5">
    <source>
        <dbReference type="SMART" id="SM00363"/>
    </source>
</evidence>
<dbReference type="EMBL" id="CP000513">
    <property type="protein sequence ID" value="ABQ14014.1"/>
    <property type="molecule type" value="Genomic_DNA"/>
</dbReference>
<dbReference type="Pfam" id="PF01479">
    <property type="entry name" value="S4"/>
    <property type="match status" value="1"/>
</dbReference>
<dbReference type="HOGENOM" id="CLU_101003_2_1_6"/>
<dbReference type="KEGG" id="dno:DNO_0912"/>
<evidence type="ECO:0000256" key="2">
    <source>
        <dbReference type="ARBA" id="ARBA00022884"/>
    </source>
</evidence>
<name>A5EY77_DICNV</name>
<dbReference type="RefSeq" id="WP_012031228.1">
    <property type="nucleotide sequence ID" value="NC_009446.1"/>
</dbReference>
<dbReference type="eggNOG" id="COG1188">
    <property type="taxonomic scope" value="Bacteria"/>
</dbReference>
<dbReference type="GO" id="GO:0003677">
    <property type="term" value="F:DNA binding"/>
    <property type="evidence" value="ECO:0007669"/>
    <property type="project" value="UniProtKB-KW"/>
</dbReference>
<keyword evidence="7" id="KW-1185">Reference proteome</keyword>
<dbReference type="GO" id="GO:0043023">
    <property type="term" value="F:ribosomal large subunit binding"/>
    <property type="evidence" value="ECO:0007669"/>
    <property type="project" value="InterPro"/>
</dbReference>
<dbReference type="Proteomes" id="UP000000248">
    <property type="component" value="Chromosome"/>
</dbReference>
<dbReference type="InterPro" id="IPR002942">
    <property type="entry name" value="S4_RNA-bd"/>
</dbReference>
<keyword evidence="3 4" id="KW-0238">DNA-binding</keyword>
<dbReference type="Gene3D" id="3.10.290.10">
    <property type="entry name" value="RNA-binding S4 domain"/>
    <property type="match status" value="1"/>
</dbReference>
<dbReference type="GO" id="GO:0003727">
    <property type="term" value="F:single-stranded RNA binding"/>
    <property type="evidence" value="ECO:0007669"/>
    <property type="project" value="InterPro"/>
</dbReference>
<dbReference type="InterPro" id="IPR036986">
    <property type="entry name" value="S4_RNA-bd_sf"/>
</dbReference>
<evidence type="ECO:0000256" key="3">
    <source>
        <dbReference type="ARBA" id="ARBA00023125"/>
    </source>
</evidence>
<evidence type="ECO:0000256" key="1">
    <source>
        <dbReference type="ARBA" id="ARBA00008396"/>
    </source>
</evidence>
<reference evidence="6 7" key="1">
    <citation type="journal article" date="2007" name="Nat. Biotechnol.">
        <title>Genome sequence and identification of candidate vaccine antigens from the animal pathogen Dichelobacter nodosus.</title>
        <authorList>
            <person name="Myers G.S."/>
            <person name="Parker D."/>
            <person name="Al-Hasani K."/>
            <person name="Kennan R.M."/>
            <person name="Seemann T."/>
            <person name="Ren Q."/>
            <person name="Badger J.H."/>
            <person name="Selengut J.D."/>
            <person name="Deboy R.T."/>
            <person name="Tettelin H."/>
            <person name="Boyce J.D."/>
            <person name="McCarl V.P."/>
            <person name="Han X."/>
            <person name="Nelson W.C."/>
            <person name="Madupu R."/>
            <person name="Mohamoud Y."/>
            <person name="Holley T."/>
            <person name="Fedorova N."/>
            <person name="Khouri H."/>
            <person name="Bottomley S.P."/>
            <person name="Whittington R.J."/>
            <person name="Adler B."/>
            <person name="Songer J.G."/>
            <person name="Rood J.I."/>
            <person name="Paulsen I.T."/>
        </authorList>
    </citation>
    <scope>NUCLEOTIDE SEQUENCE [LARGE SCALE GENOMIC DNA]</scope>
    <source>
        <strain evidence="6 7">VCS1703A</strain>
    </source>
</reference>
<dbReference type="PROSITE" id="PS50889">
    <property type="entry name" value="S4"/>
    <property type="match status" value="1"/>
</dbReference>
<dbReference type="InterPro" id="IPR025708">
    <property type="entry name" value="HSP15"/>
</dbReference>
<feature type="domain" description="RNA-binding S4" evidence="5">
    <location>
        <begin position="17"/>
        <end position="79"/>
    </location>
</feature>